<feature type="region of interest" description="Disordered" evidence="1">
    <location>
        <begin position="58"/>
        <end position="85"/>
    </location>
</feature>
<keyword evidence="3" id="KW-1185">Reference proteome</keyword>
<name>A0A226BY51_9FIRM</name>
<organism evidence="2 3">
    <name type="scientific">Natranaerobius trueperi</name>
    <dbReference type="NCBI Taxonomy" id="759412"/>
    <lineage>
        <taxon>Bacteria</taxon>
        <taxon>Bacillati</taxon>
        <taxon>Bacillota</taxon>
        <taxon>Clostridia</taxon>
        <taxon>Natranaerobiales</taxon>
        <taxon>Natranaerobiaceae</taxon>
        <taxon>Natranaerobius</taxon>
    </lineage>
</organism>
<gene>
    <name evidence="2" type="ORF">CDO51_09385</name>
</gene>
<dbReference type="EMBL" id="NIQC01000022">
    <property type="protein sequence ID" value="OWZ83264.1"/>
    <property type="molecule type" value="Genomic_DNA"/>
</dbReference>
<reference evidence="2 3" key="1">
    <citation type="submission" date="2017-06" db="EMBL/GenBank/DDBJ databases">
        <title>Draft Genome Sequence of Natranaerobius trueperi halophilic, alkalithermophilic bacteria from soda lakes.</title>
        <authorList>
            <person name="Zhao B."/>
        </authorList>
    </citation>
    <scope>NUCLEOTIDE SEQUENCE [LARGE SCALE GENOMIC DNA]</scope>
    <source>
        <strain evidence="2 3">DSM 18760</strain>
    </source>
</reference>
<feature type="region of interest" description="Disordered" evidence="1">
    <location>
        <begin position="1"/>
        <end position="25"/>
    </location>
</feature>
<dbReference type="OrthoDB" id="92877at2"/>
<accession>A0A226BY51</accession>
<proteinExistence type="predicted"/>
<dbReference type="Proteomes" id="UP000214588">
    <property type="component" value="Unassembled WGS sequence"/>
</dbReference>
<evidence type="ECO:0000313" key="2">
    <source>
        <dbReference type="EMBL" id="OWZ83264.1"/>
    </source>
</evidence>
<evidence type="ECO:0000256" key="1">
    <source>
        <dbReference type="SAM" id="MobiDB-lite"/>
    </source>
</evidence>
<evidence type="ECO:0000313" key="3">
    <source>
        <dbReference type="Proteomes" id="UP000214588"/>
    </source>
</evidence>
<dbReference type="RefSeq" id="WP_089024011.1">
    <property type="nucleotide sequence ID" value="NZ_NIQC01000022.1"/>
</dbReference>
<protein>
    <submittedName>
        <fullName evidence="2">Uncharacterized protein</fullName>
    </submittedName>
</protein>
<dbReference type="AlphaFoldDB" id="A0A226BY51"/>
<comment type="caution">
    <text evidence="2">The sequence shown here is derived from an EMBL/GenBank/DDBJ whole genome shotgun (WGS) entry which is preliminary data.</text>
</comment>
<sequence length="121" mass="13825">MGYWLNPLVGNPPRKTSPVKNGNFPLIGGKSHRAIHREIGVDRKAVRKYIKEYEANRAELSNGKDQSEELVQSIEEKPRYATNNRSKVKLTDEVLDQIKYHLQENEKKRNSGYAFGDVGGR</sequence>